<sequence length="385" mass="44003">MKWILLFYVMLLLVNVQAQTITDVQRLYKDLMTNYTKEVMPTPSTETLHISISFLMVSVNFFREVEESISLTGCFHLIWHDTRLEWTPSLKGNLSLLMIDPNDIWLPPLVLINRVDKMEIIGDSTKFPASVNSSGYIRYSPGTVADVKCTPDISKFPFDRQICTLEIVPWGMDKKHLSLTKIVDVCLLMHLTPNSDWNLEKCTSTVYNSQEHSVFYVIVEIKRQPLYYTIMVVFPTFLFGFLNPLVFIVPVETGERIGLAITLLLSYAIFLTLASASVPATSNPMCTLLIIMIVIITVSGVILYGTTVTIKYHYKKKTDDIWSPLKGITEWILKKKLKYAEQADSKKKINVTKDDVVDTLDSLFFVGSYMTMIIICFGYFLYVLI</sequence>
<evidence type="ECO:0000259" key="7">
    <source>
        <dbReference type="Pfam" id="PF02931"/>
    </source>
</evidence>
<dbReference type="GO" id="GO:0005230">
    <property type="term" value="F:extracellular ligand-gated monoatomic ion channel activity"/>
    <property type="evidence" value="ECO:0007669"/>
    <property type="project" value="InterPro"/>
</dbReference>
<evidence type="ECO:0000313" key="9">
    <source>
        <dbReference type="EMBL" id="VDI50228.1"/>
    </source>
</evidence>
<keyword evidence="3 5" id="KW-1133">Transmembrane helix</keyword>
<dbReference type="InterPro" id="IPR006201">
    <property type="entry name" value="Neur_channel"/>
</dbReference>
<dbReference type="SUPFAM" id="SSF63712">
    <property type="entry name" value="Nicotinic receptor ligand binding domain-like"/>
    <property type="match status" value="1"/>
</dbReference>
<evidence type="ECO:0000256" key="6">
    <source>
        <dbReference type="SAM" id="SignalP"/>
    </source>
</evidence>
<dbReference type="Pfam" id="PF02931">
    <property type="entry name" value="Neur_chan_LBD"/>
    <property type="match status" value="1"/>
</dbReference>
<feature type="domain" description="Neurotransmitter-gated ion-channel ligand-binding" evidence="7">
    <location>
        <begin position="25"/>
        <end position="223"/>
    </location>
</feature>
<dbReference type="AlphaFoldDB" id="A0A8B6FIA5"/>
<dbReference type="PANTHER" id="PTHR18945">
    <property type="entry name" value="NEUROTRANSMITTER GATED ION CHANNEL"/>
    <property type="match status" value="1"/>
</dbReference>
<keyword evidence="4 5" id="KW-0472">Membrane</keyword>
<dbReference type="Gene3D" id="2.70.170.10">
    <property type="entry name" value="Neurotransmitter-gated ion-channel ligand-binding domain"/>
    <property type="match status" value="1"/>
</dbReference>
<feature type="chain" id="PRO_5032927268" evidence="6">
    <location>
        <begin position="19"/>
        <end position="385"/>
    </location>
</feature>
<feature type="transmembrane region" description="Helical" evidence="5">
    <location>
        <begin position="288"/>
        <end position="310"/>
    </location>
</feature>
<dbReference type="GO" id="GO:0016020">
    <property type="term" value="C:membrane"/>
    <property type="evidence" value="ECO:0007669"/>
    <property type="project" value="UniProtKB-SubCell"/>
</dbReference>
<proteinExistence type="predicted"/>
<dbReference type="CDD" id="cd18989">
    <property type="entry name" value="LGIC_ECD_cation"/>
    <property type="match status" value="1"/>
</dbReference>
<organism evidence="9 10">
    <name type="scientific">Mytilus galloprovincialis</name>
    <name type="common">Mediterranean mussel</name>
    <dbReference type="NCBI Taxonomy" id="29158"/>
    <lineage>
        <taxon>Eukaryota</taxon>
        <taxon>Metazoa</taxon>
        <taxon>Spiralia</taxon>
        <taxon>Lophotrochozoa</taxon>
        <taxon>Mollusca</taxon>
        <taxon>Bivalvia</taxon>
        <taxon>Autobranchia</taxon>
        <taxon>Pteriomorphia</taxon>
        <taxon>Mytilida</taxon>
        <taxon>Mytiloidea</taxon>
        <taxon>Mytilidae</taxon>
        <taxon>Mytilinae</taxon>
        <taxon>Mytilus</taxon>
    </lineage>
</organism>
<evidence type="ECO:0000256" key="1">
    <source>
        <dbReference type="ARBA" id="ARBA00004141"/>
    </source>
</evidence>
<dbReference type="CDD" id="cd19051">
    <property type="entry name" value="LGIC_TM_cation"/>
    <property type="match status" value="1"/>
</dbReference>
<name>A0A8B6FIA5_MYTGA</name>
<feature type="signal peptide" evidence="6">
    <location>
        <begin position="1"/>
        <end position="18"/>
    </location>
</feature>
<dbReference type="GO" id="GO:0004888">
    <property type="term" value="F:transmembrane signaling receptor activity"/>
    <property type="evidence" value="ECO:0007669"/>
    <property type="project" value="InterPro"/>
</dbReference>
<dbReference type="EMBL" id="UYJE01006919">
    <property type="protein sequence ID" value="VDI50228.1"/>
    <property type="molecule type" value="Genomic_DNA"/>
</dbReference>
<evidence type="ECO:0000256" key="4">
    <source>
        <dbReference type="ARBA" id="ARBA00023136"/>
    </source>
</evidence>
<comment type="caution">
    <text evidence="9">The sequence shown here is derived from an EMBL/GenBank/DDBJ whole genome shotgun (WGS) entry which is preliminary data.</text>
</comment>
<keyword evidence="10" id="KW-1185">Reference proteome</keyword>
<keyword evidence="2 5" id="KW-0812">Transmembrane</keyword>
<evidence type="ECO:0000256" key="3">
    <source>
        <dbReference type="ARBA" id="ARBA00022989"/>
    </source>
</evidence>
<dbReference type="Pfam" id="PF02932">
    <property type="entry name" value="Neur_chan_memb"/>
    <property type="match status" value="1"/>
</dbReference>
<feature type="transmembrane region" description="Helical" evidence="5">
    <location>
        <begin position="257"/>
        <end position="276"/>
    </location>
</feature>
<protein>
    <submittedName>
        <fullName evidence="9">Uncharacterized protein</fullName>
    </submittedName>
</protein>
<dbReference type="InterPro" id="IPR036734">
    <property type="entry name" value="Neur_chan_lig-bd_sf"/>
</dbReference>
<gene>
    <name evidence="9" type="ORF">MGAL_10B080065</name>
</gene>
<dbReference type="PRINTS" id="PR00252">
    <property type="entry name" value="NRIONCHANNEL"/>
</dbReference>
<dbReference type="Proteomes" id="UP000596742">
    <property type="component" value="Unassembled WGS sequence"/>
</dbReference>
<evidence type="ECO:0000313" key="10">
    <source>
        <dbReference type="Proteomes" id="UP000596742"/>
    </source>
</evidence>
<dbReference type="Gene3D" id="1.20.58.390">
    <property type="entry name" value="Neurotransmitter-gated ion-channel transmembrane domain"/>
    <property type="match status" value="1"/>
</dbReference>
<feature type="domain" description="Neurotransmitter-gated ion-channel transmembrane" evidence="8">
    <location>
        <begin position="233"/>
        <end position="337"/>
    </location>
</feature>
<accession>A0A8B6FIA5</accession>
<feature type="transmembrane region" description="Helical" evidence="5">
    <location>
        <begin position="363"/>
        <end position="384"/>
    </location>
</feature>
<dbReference type="InterPro" id="IPR006202">
    <property type="entry name" value="Neur_chan_lig-bd"/>
</dbReference>
<keyword evidence="6" id="KW-0732">Signal</keyword>
<dbReference type="InterPro" id="IPR036719">
    <property type="entry name" value="Neuro-gated_channel_TM_sf"/>
</dbReference>
<reference evidence="9" key="1">
    <citation type="submission" date="2018-11" db="EMBL/GenBank/DDBJ databases">
        <authorList>
            <person name="Alioto T."/>
            <person name="Alioto T."/>
        </authorList>
    </citation>
    <scope>NUCLEOTIDE SEQUENCE</scope>
</reference>
<feature type="transmembrane region" description="Helical" evidence="5">
    <location>
        <begin position="226"/>
        <end position="251"/>
    </location>
</feature>
<evidence type="ECO:0000256" key="2">
    <source>
        <dbReference type="ARBA" id="ARBA00022692"/>
    </source>
</evidence>
<comment type="subcellular location">
    <subcellularLocation>
        <location evidence="1">Membrane</location>
        <topology evidence="1">Multi-pass membrane protein</topology>
    </subcellularLocation>
</comment>
<dbReference type="OrthoDB" id="5809364at2759"/>
<dbReference type="SUPFAM" id="SSF90112">
    <property type="entry name" value="Neurotransmitter-gated ion-channel transmembrane pore"/>
    <property type="match status" value="1"/>
</dbReference>
<dbReference type="InterPro" id="IPR006029">
    <property type="entry name" value="Neurotrans-gated_channel_TM"/>
</dbReference>
<evidence type="ECO:0000259" key="8">
    <source>
        <dbReference type="Pfam" id="PF02932"/>
    </source>
</evidence>
<evidence type="ECO:0000256" key="5">
    <source>
        <dbReference type="SAM" id="Phobius"/>
    </source>
</evidence>
<dbReference type="InterPro" id="IPR038050">
    <property type="entry name" value="Neuro_actylchol_rec"/>
</dbReference>